<gene>
    <name evidence="3" type="primary">fosX</name>
    <name evidence="3" type="ORF">Q9315_20955</name>
</gene>
<keyword evidence="1" id="KW-0479">Metal-binding</keyword>
<evidence type="ECO:0000313" key="3">
    <source>
        <dbReference type="EMBL" id="WLS06316.1"/>
    </source>
</evidence>
<geneLocation type="plasmid" evidence="3 4">
    <name>unnamed1</name>
</geneLocation>
<dbReference type="EMBL" id="CP132315">
    <property type="protein sequence ID" value="WLS06316.1"/>
    <property type="molecule type" value="Genomic_DNA"/>
</dbReference>
<accession>A0ABY9KEN5</accession>
<dbReference type="Proteomes" id="UP001225788">
    <property type="component" value="Plasmid unnamed1"/>
</dbReference>
<dbReference type="InterPro" id="IPR004360">
    <property type="entry name" value="Glyas_Fos-R_dOase_dom"/>
</dbReference>
<dbReference type="InterPro" id="IPR051332">
    <property type="entry name" value="Fosfomycin_Res_Enzymes"/>
</dbReference>
<reference evidence="3 4" key="1">
    <citation type="submission" date="2023-08" db="EMBL/GenBank/DDBJ databases">
        <title>Pathogen: clinical or host-associated sample.</title>
        <authorList>
            <person name="Hergert J."/>
            <person name="Casey R."/>
            <person name="Wagner J."/>
            <person name="Young E.L."/>
            <person name="Oakeson K.F."/>
        </authorList>
    </citation>
    <scope>NUCLEOTIDE SEQUENCE [LARGE SCALE GENOMIC DNA]</scope>
    <source>
        <strain evidence="3 4">UPHL-collab-2</strain>
        <plasmid evidence="3 4">unnamed1</plasmid>
    </source>
</reference>
<name>A0ABY9KEN5_9HYPH</name>
<dbReference type="NCBIfam" id="NF000222">
    <property type="entry name" value="FosX"/>
    <property type="match status" value="1"/>
</dbReference>
<dbReference type="InterPro" id="IPR037523">
    <property type="entry name" value="VOC_core"/>
</dbReference>
<dbReference type="Gene3D" id="3.10.180.10">
    <property type="entry name" value="2,3-Dihydroxybiphenyl 1,2-Dioxygenase, domain 1"/>
    <property type="match status" value="1"/>
</dbReference>
<dbReference type="SUPFAM" id="SSF54593">
    <property type="entry name" value="Glyoxalase/Bleomycin resistance protein/Dihydroxybiphenyl dioxygenase"/>
    <property type="match status" value="1"/>
</dbReference>
<evidence type="ECO:0000313" key="4">
    <source>
        <dbReference type="Proteomes" id="UP001225788"/>
    </source>
</evidence>
<sequence length="139" mass="16075">MIEGLSHITFIVRDLDRMTDILQGVFDAKQVYASGKRQFSLSPERFFVIGGLWIAIMEGEPLFERTYNHIAFKVPDDTLDLYRERIERLGLNVRPPCPRVEGEGRSLYFHDDDNHLFELHSGTLDERLASYSKLEAVSK</sequence>
<keyword evidence="3" id="KW-0378">Hydrolase</keyword>
<dbReference type="CDD" id="cd08364">
    <property type="entry name" value="FosX"/>
    <property type="match status" value="1"/>
</dbReference>
<dbReference type="InterPro" id="IPR029068">
    <property type="entry name" value="Glyas_Bleomycin-R_OHBP_Dase"/>
</dbReference>
<evidence type="ECO:0000256" key="1">
    <source>
        <dbReference type="ARBA" id="ARBA00022723"/>
    </source>
</evidence>
<dbReference type="PANTHER" id="PTHR36113">
    <property type="entry name" value="LYASE, PUTATIVE-RELATED-RELATED"/>
    <property type="match status" value="1"/>
</dbReference>
<evidence type="ECO:0000259" key="2">
    <source>
        <dbReference type="PROSITE" id="PS51819"/>
    </source>
</evidence>
<dbReference type="InterPro" id="IPR037434">
    <property type="entry name" value="FosX"/>
</dbReference>
<organism evidence="3 4">
    <name type="scientific">Shinella oryzae</name>
    <dbReference type="NCBI Taxonomy" id="2871820"/>
    <lineage>
        <taxon>Bacteria</taxon>
        <taxon>Pseudomonadati</taxon>
        <taxon>Pseudomonadota</taxon>
        <taxon>Alphaproteobacteria</taxon>
        <taxon>Hyphomicrobiales</taxon>
        <taxon>Rhizobiaceae</taxon>
        <taxon>Shinella</taxon>
    </lineage>
</organism>
<dbReference type="Pfam" id="PF00903">
    <property type="entry name" value="Glyoxalase"/>
    <property type="match status" value="1"/>
</dbReference>
<protein>
    <submittedName>
        <fullName evidence="3">FosX/FosE/FosI family fosfomycin resistance hydrolase</fullName>
    </submittedName>
</protein>
<keyword evidence="4" id="KW-1185">Reference proteome</keyword>
<dbReference type="PROSITE" id="PS51819">
    <property type="entry name" value="VOC"/>
    <property type="match status" value="1"/>
</dbReference>
<dbReference type="PANTHER" id="PTHR36113:SF6">
    <property type="entry name" value="FOSFOMYCIN RESISTANCE PROTEIN FOSX"/>
    <property type="match status" value="1"/>
</dbReference>
<keyword evidence="3" id="KW-0614">Plasmid</keyword>
<dbReference type="GO" id="GO:0016787">
    <property type="term" value="F:hydrolase activity"/>
    <property type="evidence" value="ECO:0007669"/>
    <property type="project" value="UniProtKB-KW"/>
</dbReference>
<proteinExistence type="predicted"/>
<dbReference type="RefSeq" id="WP_306162647.1">
    <property type="nucleotide sequence ID" value="NZ_CP132315.1"/>
</dbReference>
<feature type="domain" description="VOC" evidence="2">
    <location>
        <begin position="4"/>
        <end position="122"/>
    </location>
</feature>